<dbReference type="InterPro" id="IPR015421">
    <property type="entry name" value="PyrdxlP-dep_Trfase_major"/>
</dbReference>
<keyword evidence="8" id="KW-0032">Aminotransferase</keyword>
<comment type="cofactor">
    <cofactor evidence="1">
        <name>pyridoxal 5'-phosphate</name>
        <dbReference type="ChEBI" id="CHEBI:597326"/>
    </cofactor>
</comment>
<comment type="caution">
    <text evidence="8">The sequence shown here is derived from an EMBL/GenBank/DDBJ whole genome shotgun (WGS) entry which is preliminary data.</text>
</comment>
<keyword evidence="3" id="KW-0663">Pyridoxal phosphate</keyword>
<dbReference type="Pfam" id="PF00155">
    <property type="entry name" value="Aminotran_1_2"/>
    <property type="match status" value="1"/>
</dbReference>
<dbReference type="CDD" id="cd00609">
    <property type="entry name" value="AAT_like"/>
    <property type="match status" value="1"/>
</dbReference>
<dbReference type="AlphaFoldDB" id="A0A5N8X8H7"/>
<comment type="similarity">
    <text evidence="5">Belongs to the class-II pyridoxal-phosphate-dependent aminotransferase family. MalY/PatB cystathionine beta-lyase subfamily.</text>
</comment>
<evidence type="ECO:0000256" key="5">
    <source>
        <dbReference type="ARBA" id="ARBA00037974"/>
    </source>
</evidence>
<organism evidence="8 9">
    <name type="scientific">Streptomyces spongiae</name>
    <dbReference type="NCBI Taxonomy" id="565072"/>
    <lineage>
        <taxon>Bacteria</taxon>
        <taxon>Bacillati</taxon>
        <taxon>Actinomycetota</taxon>
        <taxon>Actinomycetes</taxon>
        <taxon>Kitasatosporales</taxon>
        <taxon>Streptomycetaceae</taxon>
        <taxon>Streptomyces</taxon>
    </lineage>
</organism>
<dbReference type="GO" id="GO:0008483">
    <property type="term" value="F:transaminase activity"/>
    <property type="evidence" value="ECO:0007669"/>
    <property type="project" value="UniProtKB-KW"/>
</dbReference>
<dbReference type="GO" id="GO:0047804">
    <property type="term" value="F:cysteine-S-conjugate beta-lyase activity"/>
    <property type="evidence" value="ECO:0007669"/>
    <property type="project" value="UniProtKB-EC"/>
</dbReference>
<dbReference type="InterPro" id="IPR015424">
    <property type="entry name" value="PyrdxlP-dep_Trfase"/>
</dbReference>
<evidence type="ECO:0000256" key="3">
    <source>
        <dbReference type="ARBA" id="ARBA00022898"/>
    </source>
</evidence>
<reference evidence="8 9" key="1">
    <citation type="submission" date="2019-07" db="EMBL/GenBank/DDBJ databases">
        <title>New species of Amycolatopsis and Streptomyces.</title>
        <authorList>
            <person name="Duangmal K."/>
            <person name="Teo W.F.A."/>
            <person name="Lipun K."/>
        </authorList>
    </citation>
    <scope>NUCLEOTIDE SEQUENCE [LARGE SCALE GENOMIC DNA]</scope>
    <source>
        <strain evidence="8 9">NBRC 106415</strain>
    </source>
</reference>
<accession>A0A5N8X8H7</accession>
<keyword evidence="8" id="KW-0808">Transferase</keyword>
<gene>
    <name evidence="8" type="ORF">FNH08_00865</name>
</gene>
<feature type="domain" description="Aminotransferase class I/classII large" evidence="7">
    <location>
        <begin position="94"/>
        <end position="445"/>
    </location>
</feature>
<keyword evidence="4" id="KW-0456">Lyase</keyword>
<dbReference type="InterPro" id="IPR051798">
    <property type="entry name" value="Class-II_PLP-Dep_Aminotrans"/>
</dbReference>
<dbReference type="Gene3D" id="3.90.1150.10">
    <property type="entry name" value="Aspartate Aminotransferase, domain 1"/>
    <property type="match status" value="1"/>
</dbReference>
<dbReference type="GO" id="GO:0030170">
    <property type="term" value="F:pyridoxal phosphate binding"/>
    <property type="evidence" value="ECO:0007669"/>
    <property type="project" value="InterPro"/>
</dbReference>
<evidence type="ECO:0000256" key="1">
    <source>
        <dbReference type="ARBA" id="ARBA00001933"/>
    </source>
</evidence>
<keyword evidence="9" id="KW-1185">Reference proteome</keyword>
<dbReference type="SUPFAM" id="SSF53383">
    <property type="entry name" value="PLP-dependent transferases"/>
    <property type="match status" value="1"/>
</dbReference>
<dbReference type="EMBL" id="VJZC01000002">
    <property type="protein sequence ID" value="MPY55790.1"/>
    <property type="molecule type" value="Genomic_DNA"/>
</dbReference>
<dbReference type="PANTHER" id="PTHR43525:SF2">
    <property type="entry name" value="CYSTATHIONINE BETA-LYASE-RELATED"/>
    <property type="match status" value="1"/>
</dbReference>
<evidence type="ECO:0000256" key="6">
    <source>
        <dbReference type="SAM" id="MobiDB-lite"/>
    </source>
</evidence>
<dbReference type="OrthoDB" id="3224382at2"/>
<dbReference type="Gene3D" id="3.40.640.10">
    <property type="entry name" value="Type I PLP-dependent aspartate aminotransferase-like (Major domain)"/>
    <property type="match status" value="1"/>
</dbReference>
<evidence type="ECO:0000313" key="8">
    <source>
        <dbReference type="EMBL" id="MPY55790.1"/>
    </source>
</evidence>
<dbReference type="Proteomes" id="UP000400924">
    <property type="component" value="Unassembled WGS sequence"/>
</dbReference>
<dbReference type="EC" id="4.4.1.13" evidence="2"/>
<protein>
    <recommendedName>
        <fullName evidence="2">cysteine-S-conjugate beta-lyase</fullName>
        <ecNumber evidence="2">4.4.1.13</ecNumber>
    </recommendedName>
</protein>
<evidence type="ECO:0000256" key="2">
    <source>
        <dbReference type="ARBA" id="ARBA00012224"/>
    </source>
</evidence>
<sequence>MISLDGVFAESPRFPHRRTHTPCAAHPEDAGTPLSQEELHVSEPGNRTPSEPADSGRTDPLVQLSLRELRQRTSMKWRTHPADVLPLWVAEMDVSLAPAIAETLHRAVDRGDTGYPYGTAYAESLAEFAAERWQWDGVRVENTAIVPDVMMGIVEILRLITGPGDAVVVCSPVYPPFYAFVSHDGRDVIEARLGPDLRVDLGALEDAFIRARRHGRRAAFLMSSPHNPTGVVHTRAELEAIAALARGHGVRVVSDEIHAPLVLPGAHFTPFLSVPGSENGFALVSASKAWNLAGLKAALAIAGSDASDDLRRMPEEVGHGPSHLGVLAHTAAFRDATDWLDDLLIGLDANRALLGELVEEHLPAVGYVSPQGTYLAWLDCTPLGLHDDSPSSAGVVSDLAGPARMFLDEARVALSSGHVFGTGGAGFVRLNFATSPSVLRQALAAMGRALAVHQQAPRT</sequence>
<evidence type="ECO:0000256" key="4">
    <source>
        <dbReference type="ARBA" id="ARBA00023239"/>
    </source>
</evidence>
<evidence type="ECO:0000313" key="9">
    <source>
        <dbReference type="Proteomes" id="UP000400924"/>
    </source>
</evidence>
<dbReference type="InterPro" id="IPR004839">
    <property type="entry name" value="Aminotransferase_I/II_large"/>
</dbReference>
<dbReference type="PANTHER" id="PTHR43525">
    <property type="entry name" value="PROTEIN MALY"/>
    <property type="match status" value="1"/>
</dbReference>
<dbReference type="InterPro" id="IPR015422">
    <property type="entry name" value="PyrdxlP-dep_Trfase_small"/>
</dbReference>
<proteinExistence type="inferred from homology"/>
<feature type="region of interest" description="Disordered" evidence="6">
    <location>
        <begin position="9"/>
        <end position="60"/>
    </location>
</feature>
<name>A0A5N8X8H7_9ACTN</name>
<evidence type="ECO:0000259" key="7">
    <source>
        <dbReference type="Pfam" id="PF00155"/>
    </source>
</evidence>